<keyword evidence="3" id="KW-0805">Transcription regulation</keyword>
<keyword evidence="9" id="KW-1185">Reference proteome</keyword>
<feature type="domain" description="OVATE" evidence="7">
    <location>
        <begin position="785"/>
        <end position="850"/>
    </location>
</feature>
<keyword evidence="2" id="KW-0678">Repressor</keyword>
<evidence type="ECO:0000313" key="8">
    <source>
        <dbReference type="EMBL" id="KAI5076713.1"/>
    </source>
</evidence>
<proteinExistence type="predicted"/>
<protein>
    <recommendedName>
        <fullName evidence="7">OVATE domain-containing protein</fullName>
    </recommendedName>
</protein>
<dbReference type="Proteomes" id="UP000886520">
    <property type="component" value="Chromosome 8"/>
</dbReference>
<evidence type="ECO:0000313" key="9">
    <source>
        <dbReference type="Proteomes" id="UP000886520"/>
    </source>
</evidence>
<comment type="subcellular location">
    <subcellularLocation>
        <location evidence="1">Nucleus</location>
    </subcellularLocation>
</comment>
<gene>
    <name evidence="8" type="ORF">GOP47_0008778</name>
</gene>
<sequence>KLVHAAMPHTWLLYMLKHKGTKPGSHHDCKRKSSQRKKPAIRQKKHSPEFTLHHKASDVHFPSTLVRKTSLKACREGPSVKHASRQENLSHCSDVDTECRQSRSLYRCTMSPKSRKFCSTTDVADNDHNNLLKIPHFHALNGDSCHANNASKAKIFQLDVKELEMKLNALRARERWRNTSMSTLPSVAVPSPSLDGEPDYSSYPELDSLATSLRHHLSRRDKCRMSGAKNISHGRHSNLYCSNPGKGSQETNNFLRDLHLNSLLHESYITCDQHQRDLPKTRHAIYLENGDLEGVKRPHLHICRPDSDHNIGEQGTQPNYRQTIEREASAMIKNSPGLRGSLVMQSVKQNGKNREMEYLITSSMEESGSDMDGSQSLLNTEYEERCGLGQLSVSSSDDSDLPHIKMASQNYKSFRMQKKQKLIMRTKGRRCPKHNSIDKYNTPVTTPVHNDFHNECSELRSEFLRSLSTKSLDSSLSHNTFSSTETSFDGDYFGRHQMLPAVSEFSRQGYATPRSSCILAQNVQETCISVDYNDLMHPERNLQRAEKDIGPYEIDFIASTHPVHMAAPVRHDTSSAGKENIFAYNGTPSATADEISAHSEISIMECLVKAGKHISGHAKSSMNTRLNSLNGITGPANQYAFNDQVHIKSSDDAHDDEDDEDNYADDESSVSGFEFKANGVYHILMQGEKSDEIGCYDGGQHDFSGLLADDCGIGAYGYHADGESDEACAGYKESSRNNIDASQSMAGIPDRGIDKKYSSDTALLDRRAQVQQTRHTSRDQLLQAEIMWSYNMYQDFMEAIVANIENMSKPPHADNGGEAQLLELLQCYLALNRRRHHPIIIKAFCDVCEYVKDS</sequence>
<dbReference type="PROSITE" id="PS51754">
    <property type="entry name" value="OVATE"/>
    <property type="match status" value="1"/>
</dbReference>
<dbReference type="EMBL" id="JABFUD020000008">
    <property type="protein sequence ID" value="KAI5076713.1"/>
    <property type="molecule type" value="Genomic_DNA"/>
</dbReference>
<dbReference type="OrthoDB" id="10449147at2759"/>
<evidence type="ECO:0000256" key="6">
    <source>
        <dbReference type="SAM" id="MobiDB-lite"/>
    </source>
</evidence>
<organism evidence="8 9">
    <name type="scientific">Adiantum capillus-veneris</name>
    <name type="common">Maidenhair fern</name>
    <dbReference type="NCBI Taxonomy" id="13818"/>
    <lineage>
        <taxon>Eukaryota</taxon>
        <taxon>Viridiplantae</taxon>
        <taxon>Streptophyta</taxon>
        <taxon>Embryophyta</taxon>
        <taxon>Tracheophyta</taxon>
        <taxon>Polypodiopsida</taxon>
        <taxon>Polypodiidae</taxon>
        <taxon>Polypodiales</taxon>
        <taxon>Pteridineae</taxon>
        <taxon>Pteridaceae</taxon>
        <taxon>Vittarioideae</taxon>
        <taxon>Adiantum</taxon>
    </lineage>
</organism>
<feature type="region of interest" description="Disordered" evidence="6">
    <location>
        <begin position="20"/>
        <end position="47"/>
    </location>
</feature>
<dbReference type="Pfam" id="PF04844">
    <property type="entry name" value="Ovate"/>
    <property type="match status" value="1"/>
</dbReference>
<evidence type="ECO:0000256" key="2">
    <source>
        <dbReference type="ARBA" id="ARBA00022491"/>
    </source>
</evidence>
<feature type="compositionally biased region" description="Acidic residues" evidence="6">
    <location>
        <begin position="653"/>
        <end position="668"/>
    </location>
</feature>
<keyword evidence="5" id="KW-0539">Nucleus</keyword>
<dbReference type="AlphaFoldDB" id="A0A9D4UZX9"/>
<evidence type="ECO:0000256" key="3">
    <source>
        <dbReference type="ARBA" id="ARBA00023015"/>
    </source>
</evidence>
<evidence type="ECO:0000259" key="7">
    <source>
        <dbReference type="PROSITE" id="PS51754"/>
    </source>
</evidence>
<reference evidence="8" key="1">
    <citation type="submission" date="2021-01" db="EMBL/GenBank/DDBJ databases">
        <title>Adiantum capillus-veneris genome.</title>
        <authorList>
            <person name="Fang Y."/>
            <person name="Liao Q."/>
        </authorList>
    </citation>
    <scope>NUCLEOTIDE SEQUENCE</scope>
    <source>
        <strain evidence="8">H3</strain>
        <tissue evidence="8">Leaf</tissue>
    </source>
</reference>
<dbReference type="GO" id="GO:0005634">
    <property type="term" value="C:nucleus"/>
    <property type="evidence" value="ECO:0007669"/>
    <property type="project" value="UniProtKB-SubCell"/>
</dbReference>
<name>A0A9D4UZX9_ADICA</name>
<evidence type="ECO:0000256" key="5">
    <source>
        <dbReference type="ARBA" id="ARBA00023242"/>
    </source>
</evidence>
<evidence type="ECO:0000256" key="4">
    <source>
        <dbReference type="ARBA" id="ARBA00023163"/>
    </source>
</evidence>
<feature type="region of interest" description="Disordered" evidence="6">
    <location>
        <begin position="649"/>
        <end position="669"/>
    </location>
</feature>
<keyword evidence="4" id="KW-0804">Transcription</keyword>
<feature type="compositionally biased region" description="Basic residues" evidence="6">
    <location>
        <begin position="28"/>
        <end position="45"/>
    </location>
</feature>
<comment type="caution">
    <text evidence="8">The sequence shown here is derived from an EMBL/GenBank/DDBJ whole genome shotgun (WGS) entry which is preliminary data.</text>
</comment>
<accession>A0A9D4UZX9</accession>
<dbReference type="InterPro" id="IPR006458">
    <property type="entry name" value="Ovate_C"/>
</dbReference>
<evidence type="ECO:0000256" key="1">
    <source>
        <dbReference type="ARBA" id="ARBA00004123"/>
    </source>
</evidence>
<feature type="non-terminal residue" evidence="8">
    <location>
        <position position="1"/>
    </location>
</feature>